<dbReference type="GO" id="GO:0042956">
    <property type="term" value="P:maltodextrin transmembrane transport"/>
    <property type="evidence" value="ECO:0007669"/>
    <property type="project" value="TreeGrafter"/>
</dbReference>
<keyword evidence="2" id="KW-0813">Transport</keyword>
<gene>
    <name evidence="5" type="ORF">D1B31_21010</name>
</gene>
<dbReference type="InterPro" id="IPR006059">
    <property type="entry name" value="SBP"/>
</dbReference>
<evidence type="ECO:0000256" key="3">
    <source>
        <dbReference type="ARBA" id="ARBA00022729"/>
    </source>
</evidence>
<dbReference type="PROSITE" id="PS51257">
    <property type="entry name" value="PROKAR_LIPOPROTEIN"/>
    <property type="match status" value="1"/>
</dbReference>
<dbReference type="GO" id="GO:0015768">
    <property type="term" value="P:maltose transport"/>
    <property type="evidence" value="ECO:0007669"/>
    <property type="project" value="TreeGrafter"/>
</dbReference>
<evidence type="ECO:0000313" key="5">
    <source>
        <dbReference type="EMBL" id="RHW32829.1"/>
    </source>
</evidence>
<dbReference type="OrthoDB" id="9782846at2"/>
<proteinExistence type="inferred from homology"/>
<organism evidence="5 6">
    <name type="scientific">Neobacillus notoginsengisoli</name>
    <dbReference type="NCBI Taxonomy" id="1578198"/>
    <lineage>
        <taxon>Bacteria</taxon>
        <taxon>Bacillati</taxon>
        <taxon>Bacillota</taxon>
        <taxon>Bacilli</taxon>
        <taxon>Bacillales</taxon>
        <taxon>Bacillaceae</taxon>
        <taxon>Neobacillus</taxon>
    </lineage>
</organism>
<dbReference type="PANTHER" id="PTHR30061:SF50">
    <property type="entry name" value="MALTOSE_MALTODEXTRIN-BINDING PERIPLASMIC PROTEIN"/>
    <property type="match status" value="1"/>
</dbReference>
<evidence type="ECO:0000256" key="1">
    <source>
        <dbReference type="ARBA" id="ARBA00008520"/>
    </source>
</evidence>
<dbReference type="PANTHER" id="PTHR30061">
    <property type="entry name" value="MALTOSE-BINDING PERIPLASMIC PROTEIN"/>
    <property type="match status" value="1"/>
</dbReference>
<accession>A0A417YII4</accession>
<feature type="signal peptide" evidence="4">
    <location>
        <begin position="1"/>
        <end position="18"/>
    </location>
</feature>
<dbReference type="GO" id="GO:0055052">
    <property type="term" value="C:ATP-binding cassette (ABC) transporter complex, substrate-binding subunit-containing"/>
    <property type="evidence" value="ECO:0007669"/>
    <property type="project" value="TreeGrafter"/>
</dbReference>
<evidence type="ECO:0000256" key="4">
    <source>
        <dbReference type="SAM" id="SignalP"/>
    </source>
</evidence>
<dbReference type="Pfam" id="PF13416">
    <property type="entry name" value="SBP_bac_8"/>
    <property type="match status" value="1"/>
</dbReference>
<dbReference type="GO" id="GO:1901982">
    <property type="term" value="F:maltose binding"/>
    <property type="evidence" value="ECO:0007669"/>
    <property type="project" value="TreeGrafter"/>
</dbReference>
<keyword evidence="3 4" id="KW-0732">Signal</keyword>
<reference evidence="5 6" key="1">
    <citation type="journal article" date="2017" name="Int. J. Syst. Evol. Microbiol.">
        <title>Bacillus notoginsengisoli sp. nov., a novel bacterium isolated from the rhizosphere of Panax notoginseng.</title>
        <authorList>
            <person name="Zhang M.Y."/>
            <person name="Cheng J."/>
            <person name="Cai Y."/>
            <person name="Zhang T.Y."/>
            <person name="Wu Y.Y."/>
            <person name="Manikprabhu D."/>
            <person name="Li W.J."/>
            <person name="Zhang Y.X."/>
        </authorList>
    </citation>
    <scope>NUCLEOTIDE SEQUENCE [LARGE SCALE GENOMIC DNA]</scope>
    <source>
        <strain evidence="5 6">JCM 30743</strain>
    </source>
</reference>
<evidence type="ECO:0000256" key="2">
    <source>
        <dbReference type="ARBA" id="ARBA00022448"/>
    </source>
</evidence>
<dbReference type="AlphaFoldDB" id="A0A417YII4"/>
<comment type="similarity">
    <text evidence="1">Belongs to the bacterial solute-binding protein 1 family.</text>
</comment>
<comment type="caution">
    <text evidence="5">The sequence shown here is derived from an EMBL/GenBank/DDBJ whole genome shotgun (WGS) entry which is preliminary data.</text>
</comment>
<dbReference type="SUPFAM" id="SSF53850">
    <property type="entry name" value="Periplasmic binding protein-like II"/>
    <property type="match status" value="1"/>
</dbReference>
<keyword evidence="6" id="KW-1185">Reference proteome</keyword>
<evidence type="ECO:0000313" key="6">
    <source>
        <dbReference type="Proteomes" id="UP000284416"/>
    </source>
</evidence>
<name>A0A417YII4_9BACI</name>
<dbReference type="Proteomes" id="UP000284416">
    <property type="component" value="Unassembled WGS sequence"/>
</dbReference>
<protein>
    <submittedName>
        <fullName evidence="5">Extracellular solute-binding protein</fullName>
    </submittedName>
</protein>
<dbReference type="EMBL" id="QWEG01000018">
    <property type="protein sequence ID" value="RHW32829.1"/>
    <property type="molecule type" value="Genomic_DNA"/>
</dbReference>
<feature type="chain" id="PRO_5039431596" evidence="4">
    <location>
        <begin position="19"/>
        <end position="416"/>
    </location>
</feature>
<dbReference type="RefSeq" id="WP_118924142.1">
    <property type="nucleotide sequence ID" value="NZ_QWEG01000018.1"/>
</dbReference>
<sequence length="416" mass="45216">MKKFAAFALALSLMLGLAACSSSGEKSSNSSKKDEITLAVWGSSPAETDALESTIKSFEESSGKEVKVEVIQDNFLDTITSRFAAKNAPDVFYMEAYAAPRFIKSGVLTDISNDVKNQEDFYTPQLDAFKDDEGKLYAVPKDYSTLALYVNTDLLTKAGFKVEDIPSDWEGLLDFSKQVQAKLDKGQAAMVVDNTLARHLSALLATGLNPVKDDGNADFTSNPEALKYLQSLADGQKEGYLAHPKNDLGVDWAGAAFGTNKTVFMIEGNWVLSALKADYQDVKYEVLPAPTINGKEQTMTFTVGYAISKNTKNKEGAVEFINYMTGDGLKQWSEGSGTLPSRASVADEMKVTEDPVLKPHVDGAEYGTVWSSGVTLPVISQSFDNQFLAALNGDKSVEQAMKDAEKEANAEIKRQE</sequence>
<dbReference type="Gene3D" id="3.40.190.10">
    <property type="entry name" value="Periplasmic binding protein-like II"/>
    <property type="match status" value="1"/>
</dbReference>